<dbReference type="GO" id="GO:0016620">
    <property type="term" value="F:oxidoreductase activity, acting on the aldehyde or oxo group of donors, NAD or NADP as acceptor"/>
    <property type="evidence" value="ECO:0007669"/>
    <property type="project" value="InterPro"/>
</dbReference>
<evidence type="ECO:0000313" key="2">
    <source>
        <dbReference type="EMBL" id="KAL0271945.1"/>
    </source>
</evidence>
<dbReference type="PANTHER" id="PTHR11699">
    <property type="entry name" value="ALDEHYDE DEHYDROGENASE-RELATED"/>
    <property type="match status" value="1"/>
</dbReference>
<dbReference type="SUPFAM" id="SSF53720">
    <property type="entry name" value="ALDH-like"/>
    <property type="match status" value="1"/>
</dbReference>
<feature type="domain" description="Aldehyde dehydrogenase" evidence="1">
    <location>
        <begin position="58"/>
        <end position="448"/>
    </location>
</feature>
<dbReference type="Pfam" id="PF00171">
    <property type="entry name" value="Aldedh"/>
    <property type="match status" value="1"/>
</dbReference>
<dbReference type="EMBL" id="JARGDH010000003">
    <property type="protein sequence ID" value="KAL0271945.1"/>
    <property type="molecule type" value="Genomic_DNA"/>
</dbReference>
<dbReference type="InterPro" id="IPR016163">
    <property type="entry name" value="Ald_DH_C"/>
</dbReference>
<protein>
    <recommendedName>
        <fullName evidence="1">Aldehyde dehydrogenase domain-containing protein</fullName>
    </recommendedName>
</protein>
<dbReference type="Gene3D" id="3.40.605.10">
    <property type="entry name" value="Aldehyde Dehydrogenase, Chain A, domain 1"/>
    <property type="match status" value="1"/>
</dbReference>
<dbReference type="InterPro" id="IPR016162">
    <property type="entry name" value="Ald_DH_N"/>
</dbReference>
<sequence length="683" mass="76641">MSESTFGLKINAIYQNMSFDTVSKSIGKVWVDKNSMEDSHSAWVNGKKERNENACDLVQAAVNSSLSALSHWEKETPECRFNLLYKLAQSLHAKRGLISMLDMKMGARDSSDLFASCFNYYSDEIVPSHEEWIPVGVVMIQFSGVPAWLLALNVAAAFSAGCSVIVVTSHESSHPLLLAETCKEEGLPDGLINVLPQNIHTEKELQKYDYNGIIRLGRQPVVDESLPKNLFLGDCASLLVVNNTSSIILETCDLEGAVDTIFSETWTNYCNSWGVNLLIVQESVHQTFLDKITRKIESFTTEKKYDPTFFDDVSGKELKRILTECKKAGAKVFTPRKFEEIGCWCPVLISEYQSIEWDFHHQPALPLVMLLVCRTASEAVQLVNNSPFSLGTSVWTENLSQALDMASNIESSLVWINCHGLINASVSFEPSHRSGIGCFGGVDGALSFVKKGKLNYQLEKLDTYSMPDKGINRLRAMAEKAFDGFKKWKLNQDRKYHLKNIVSSLNEHGLSEHGQIVEFWSLNCKTYNTTFNTDPSDSVVIREKNPIGIILLILSGDSTDTEKAFTLLVTPAIAFGNVVIVVSFVNEGHPINKIIKCFSMNLPASVLSMVTGFEQATYLARDHHIQSVWALDNDLHPEMERMALAIRSCKHFWLVPKDVPICKRLIWKKCLRNKSVWMTKTTY</sequence>
<reference evidence="2" key="1">
    <citation type="journal article" date="2024" name="Gigascience">
        <title>Chromosome-level genome of the poultry shaft louse Menopon gallinae provides insight into the host-switching and adaptive evolution of parasitic lice.</title>
        <authorList>
            <person name="Xu Y."/>
            <person name="Ma L."/>
            <person name="Liu S."/>
            <person name="Liang Y."/>
            <person name="Liu Q."/>
            <person name="He Z."/>
            <person name="Tian L."/>
            <person name="Duan Y."/>
            <person name="Cai W."/>
            <person name="Li H."/>
            <person name="Song F."/>
        </authorList>
    </citation>
    <scope>NUCLEOTIDE SEQUENCE</scope>
    <source>
        <strain evidence="2">Cailab_2023a</strain>
    </source>
</reference>
<dbReference type="InterPro" id="IPR016161">
    <property type="entry name" value="Ald_DH/histidinol_DH"/>
</dbReference>
<gene>
    <name evidence="2" type="ORF">PYX00_005090</name>
</gene>
<name>A0AAW2HR74_9NEOP</name>
<comment type="caution">
    <text evidence="2">The sequence shown here is derived from an EMBL/GenBank/DDBJ whole genome shotgun (WGS) entry which is preliminary data.</text>
</comment>
<evidence type="ECO:0000259" key="1">
    <source>
        <dbReference type="Pfam" id="PF00171"/>
    </source>
</evidence>
<accession>A0AAW2HR74</accession>
<organism evidence="2">
    <name type="scientific">Menopon gallinae</name>
    <name type="common">poultry shaft louse</name>
    <dbReference type="NCBI Taxonomy" id="328185"/>
    <lineage>
        <taxon>Eukaryota</taxon>
        <taxon>Metazoa</taxon>
        <taxon>Ecdysozoa</taxon>
        <taxon>Arthropoda</taxon>
        <taxon>Hexapoda</taxon>
        <taxon>Insecta</taxon>
        <taxon>Pterygota</taxon>
        <taxon>Neoptera</taxon>
        <taxon>Paraneoptera</taxon>
        <taxon>Psocodea</taxon>
        <taxon>Troctomorpha</taxon>
        <taxon>Phthiraptera</taxon>
        <taxon>Amblycera</taxon>
        <taxon>Menoponidae</taxon>
        <taxon>Menopon</taxon>
    </lineage>
</organism>
<dbReference type="InterPro" id="IPR015590">
    <property type="entry name" value="Aldehyde_DH_dom"/>
</dbReference>
<dbReference type="Gene3D" id="3.40.309.10">
    <property type="entry name" value="Aldehyde Dehydrogenase, Chain A, domain 2"/>
    <property type="match status" value="1"/>
</dbReference>
<proteinExistence type="predicted"/>
<dbReference type="AlphaFoldDB" id="A0AAW2HR74"/>